<organism evidence="9 10">
    <name type="scientific">Leptonema illini</name>
    <dbReference type="NCBI Taxonomy" id="183"/>
    <lineage>
        <taxon>Bacteria</taxon>
        <taxon>Pseudomonadati</taxon>
        <taxon>Spirochaetota</taxon>
        <taxon>Spirochaetia</taxon>
        <taxon>Leptospirales</taxon>
        <taxon>Leptospiraceae</taxon>
        <taxon>Leptonema</taxon>
    </lineage>
</organism>
<feature type="domain" description="MgtC/SapB/SrpB/YhiD N-terminal" evidence="8">
    <location>
        <begin position="13"/>
        <end position="139"/>
    </location>
</feature>
<feature type="transmembrane region" description="Helical" evidence="7">
    <location>
        <begin position="95"/>
        <end position="112"/>
    </location>
</feature>
<evidence type="ECO:0000256" key="7">
    <source>
        <dbReference type="SAM" id="Phobius"/>
    </source>
</evidence>
<dbReference type="GO" id="GO:0005886">
    <property type="term" value="C:plasma membrane"/>
    <property type="evidence" value="ECO:0007669"/>
    <property type="project" value="UniProtKB-SubCell"/>
</dbReference>
<evidence type="ECO:0000259" key="8">
    <source>
        <dbReference type="Pfam" id="PF02308"/>
    </source>
</evidence>
<dbReference type="PANTHER" id="PTHR33778:SF1">
    <property type="entry name" value="MAGNESIUM TRANSPORTER YHID-RELATED"/>
    <property type="match status" value="1"/>
</dbReference>
<evidence type="ECO:0000256" key="3">
    <source>
        <dbReference type="ARBA" id="ARBA00022475"/>
    </source>
</evidence>
<comment type="caution">
    <text evidence="9">The sequence shown here is derived from an EMBL/GenBank/DDBJ whole genome shotgun (WGS) entry which is preliminary data.</text>
</comment>
<name>A0A833H3V2_9LEPT</name>
<keyword evidence="3" id="KW-1003">Cell membrane</keyword>
<keyword evidence="5 7" id="KW-1133">Transmembrane helix</keyword>
<dbReference type="EMBL" id="WBUI01000004">
    <property type="protein sequence ID" value="KAB2933960.1"/>
    <property type="molecule type" value="Genomic_DNA"/>
</dbReference>
<evidence type="ECO:0000256" key="4">
    <source>
        <dbReference type="ARBA" id="ARBA00022692"/>
    </source>
</evidence>
<gene>
    <name evidence="9" type="ORF">F9K24_05700</name>
</gene>
<evidence type="ECO:0000256" key="1">
    <source>
        <dbReference type="ARBA" id="ARBA00004651"/>
    </source>
</evidence>
<dbReference type="InterPro" id="IPR003416">
    <property type="entry name" value="MgtC/SapB/SrpB/YhiD_fam"/>
</dbReference>
<evidence type="ECO:0000256" key="5">
    <source>
        <dbReference type="ARBA" id="ARBA00022989"/>
    </source>
</evidence>
<evidence type="ECO:0000256" key="2">
    <source>
        <dbReference type="ARBA" id="ARBA00009298"/>
    </source>
</evidence>
<dbReference type="AlphaFoldDB" id="A0A833H3V2"/>
<sequence length="226" mass="24298">MDPLSPYMAAARLGLSLLLGAAVGMNREYKRKPAGIRTHVLISVGSTLFMLVSIHVPNMSGGGNGDLTRIAAQVVSGVGFLGAGVIMRQGLNVKGLNTAASIWIVAAIGLSVGAGMYVISVLTTAAALFTLVILDWVEKRFFSGDRQKVLLLSLKSGRFDIDDVNAILATHGVEASDVDLVRSLQKKETHVRMLIGLPREVRIETLTRELGKLKDVVKIGFENREF</sequence>
<keyword evidence="6 7" id="KW-0472">Membrane</keyword>
<comment type="similarity">
    <text evidence="2">Belongs to the MgtC/SapB family.</text>
</comment>
<proteinExistence type="inferred from homology"/>
<dbReference type="InterPro" id="IPR049177">
    <property type="entry name" value="MgtC_SapB_SrpB_YhiD_N"/>
</dbReference>
<evidence type="ECO:0000313" key="9">
    <source>
        <dbReference type="EMBL" id="KAB2933960.1"/>
    </source>
</evidence>
<accession>A0A833H3V2</accession>
<comment type="subcellular location">
    <subcellularLocation>
        <location evidence="1">Cell membrane</location>
        <topology evidence="1">Multi-pass membrane protein</topology>
    </subcellularLocation>
</comment>
<keyword evidence="4 7" id="KW-0812">Transmembrane</keyword>
<evidence type="ECO:0000313" key="10">
    <source>
        <dbReference type="Proteomes" id="UP000460298"/>
    </source>
</evidence>
<dbReference type="PRINTS" id="PR01837">
    <property type="entry name" value="MGTCSAPBPROT"/>
</dbReference>
<reference evidence="9 10" key="1">
    <citation type="submission" date="2019-10" db="EMBL/GenBank/DDBJ databases">
        <title>Extracellular Electron Transfer in a Candidatus Methanoperedens spp. Enrichment Culture.</title>
        <authorList>
            <person name="Berger S."/>
            <person name="Rangel Shaw D."/>
            <person name="Berben T."/>
            <person name="In 'T Zandt M."/>
            <person name="Frank J."/>
            <person name="Reimann J."/>
            <person name="Jetten M.S.M."/>
            <person name="Welte C.U."/>
        </authorList>
    </citation>
    <scope>NUCLEOTIDE SEQUENCE [LARGE SCALE GENOMIC DNA]</scope>
    <source>
        <strain evidence="9">SB12</strain>
    </source>
</reference>
<feature type="transmembrane region" description="Helical" evidence="7">
    <location>
        <begin position="38"/>
        <end position="58"/>
    </location>
</feature>
<evidence type="ECO:0000256" key="6">
    <source>
        <dbReference type="ARBA" id="ARBA00023136"/>
    </source>
</evidence>
<dbReference type="Proteomes" id="UP000460298">
    <property type="component" value="Unassembled WGS sequence"/>
</dbReference>
<feature type="transmembrane region" description="Helical" evidence="7">
    <location>
        <begin position="6"/>
        <end position="26"/>
    </location>
</feature>
<dbReference type="Pfam" id="PF02308">
    <property type="entry name" value="MgtC"/>
    <property type="match status" value="1"/>
</dbReference>
<feature type="transmembrane region" description="Helical" evidence="7">
    <location>
        <begin position="70"/>
        <end position="88"/>
    </location>
</feature>
<protein>
    <submittedName>
        <fullName evidence="9">MgtC/SapB family protein</fullName>
    </submittedName>
</protein>
<dbReference type="PANTHER" id="PTHR33778">
    <property type="entry name" value="PROTEIN MGTC"/>
    <property type="match status" value="1"/>
</dbReference>